<reference evidence="3 4" key="1">
    <citation type="submission" date="2015-09" db="EMBL/GenBank/DDBJ databases">
        <title>Atta colombica WGS genome.</title>
        <authorList>
            <person name="Nygaard S."/>
            <person name="Hu H."/>
            <person name="Boomsma J."/>
            <person name="Zhang G."/>
        </authorList>
    </citation>
    <scope>NUCLEOTIDE SEQUENCE [LARGE SCALE GENOMIC DNA]</scope>
    <source>
        <strain evidence="3">Treedump-2</strain>
        <tissue evidence="3">Whole body</tissue>
    </source>
</reference>
<dbReference type="AlphaFoldDB" id="A0A195BGP5"/>
<feature type="signal peptide" evidence="2">
    <location>
        <begin position="1"/>
        <end position="18"/>
    </location>
</feature>
<feature type="chain" id="PRO_5008269493" evidence="2">
    <location>
        <begin position="19"/>
        <end position="206"/>
    </location>
</feature>
<evidence type="ECO:0000256" key="2">
    <source>
        <dbReference type="SAM" id="SignalP"/>
    </source>
</evidence>
<feature type="compositionally biased region" description="Basic residues" evidence="1">
    <location>
        <begin position="64"/>
        <end position="80"/>
    </location>
</feature>
<evidence type="ECO:0000256" key="1">
    <source>
        <dbReference type="SAM" id="MobiDB-lite"/>
    </source>
</evidence>
<organism evidence="3 4">
    <name type="scientific">Atta colombica</name>
    <dbReference type="NCBI Taxonomy" id="520822"/>
    <lineage>
        <taxon>Eukaryota</taxon>
        <taxon>Metazoa</taxon>
        <taxon>Ecdysozoa</taxon>
        <taxon>Arthropoda</taxon>
        <taxon>Hexapoda</taxon>
        <taxon>Insecta</taxon>
        <taxon>Pterygota</taxon>
        <taxon>Neoptera</taxon>
        <taxon>Endopterygota</taxon>
        <taxon>Hymenoptera</taxon>
        <taxon>Apocrita</taxon>
        <taxon>Aculeata</taxon>
        <taxon>Formicoidea</taxon>
        <taxon>Formicidae</taxon>
        <taxon>Myrmicinae</taxon>
        <taxon>Atta</taxon>
    </lineage>
</organism>
<keyword evidence="2" id="KW-0732">Signal</keyword>
<keyword evidence="4" id="KW-1185">Reference proteome</keyword>
<proteinExistence type="predicted"/>
<accession>A0A195BGP5</accession>
<name>A0A195BGP5_9HYME</name>
<sequence>MQMTLAILLLFFLRFCKEDSEDVLSLHRSPEFGAQGETKGGICESEHCNWRRDRKWMATDRNGKKNIQRRSRRNRRRVGRRSVIFTPRPRVSAWYTRVGTDPALLRGDPGWSLRPARTSPAIKRSDKAAMFICRDCKEKREECRSTKQVSFYGCPIPNGADNDAKWVRKVSRASGDLVNVLMKEKERQPPGRVQETWMHAEAASFV</sequence>
<evidence type="ECO:0000313" key="3">
    <source>
        <dbReference type="EMBL" id="KYM83841.1"/>
    </source>
</evidence>
<gene>
    <name evidence="3" type="ORF">ALC53_05701</name>
</gene>
<evidence type="ECO:0000313" key="4">
    <source>
        <dbReference type="Proteomes" id="UP000078540"/>
    </source>
</evidence>
<dbReference type="EMBL" id="KQ976476">
    <property type="protein sequence ID" value="KYM83841.1"/>
    <property type="molecule type" value="Genomic_DNA"/>
</dbReference>
<dbReference type="Proteomes" id="UP000078540">
    <property type="component" value="Unassembled WGS sequence"/>
</dbReference>
<feature type="region of interest" description="Disordered" evidence="1">
    <location>
        <begin position="61"/>
        <end position="81"/>
    </location>
</feature>
<protein>
    <submittedName>
        <fullName evidence="3">Uncharacterized protein</fullName>
    </submittedName>
</protein>